<gene>
    <name evidence="2" type="ORF">Ade02nite_70360</name>
</gene>
<dbReference type="Gene3D" id="3.40.630.30">
    <property type="match status" value="1"/>
</dbReference>
<keyword evidence="3" id="KW-1185">Reference proteome</keyword>
<dbReference type="InterPro" id="IPR000182">
    <property type="entry name" value="GNAT_dom"/>
</dbReference>
<accession>A0ABQ3YEG3</accession>
<feature type="domain" description="N-acetyltransferase" evidence="1">
    <location>
        <begin position="157"/>
        <end position="294"/>
    </location>
</feature>
<sequence length="294" mass="32168">MFRTMAEADLGRVPGLIGRSYDTRNYRPEWTWLATDGDEIKAVAAWWGFPTGEQPLALDTLYAAPGEADPVAVWAALIRRMPPFDYHLFTTPGGEKDPEVTQRLAAARAAGLSEIVERLRYEWTAGDPLPRRSTRLTFAAEPDDEAFAKIFAMISEGSLDAATREGVARLGALEQAREDIAVYKQMRDPRDRWRVAFDRDGNLVGCALPSANDGGPVVGYVGVVPEQRGNGYADDLLAEITHMLAEDGATTIRADTDRGNTPMAASFERLGYHIFAIRLVASAPSQPEEGRLGA</sequence>
<reference evidence="2 3" key="1">
    <citation type="submission" date="2021-01" db="EMBL/GenBank/DDBJ databases">
        <title>Whole genome shotgun sequence of Actinoplanes deccanensis NBRC 13994.</title>
        <authorList>
            <person name="Komaki H."/>
            <person name="Tamura T."/>
        </authorList>
    </citation>
    <scope>NUCLEOTIDE SEQUENCE [LARGE SCALE GENOMIC DNA]</scope>
    <source>
        <strain evidence="2 3">NBRC 13994</strain>
    </source>
</reference>
<dbReference type="PROSITE" id="PS51186">
    <property type="entry name" value="GNAT"/>
    <property type="match status" value="1"/>
</dbReference>
<dbReference type="InterPro" id="IPR016181">
    <property type="entry name" value="Acyl_CoA_acyltransferase"/>
</dbReference>
<dbReference type="EMBL" id="BOMI01000146">
    <property type="protein sequence ID" value="GID78395.1"/>
    <property type="molecule type" value="Genomic_DNA"/>
</dbReference>
<evidence type="ECO:0000259" key="1">
    <source>
        <dbReference type="PROSITE" id="PS51186"/>
    </source>
</evidence>
<organism evidence="2 3">
    <name type="scientific">Paractinoplanes deccanensis</name>
    <dbReference type="NCBI Taxonomy" id="113561"/>
    <lineage>
        <taxon>Bacteria</taxon>
        <taxon>Bacillati</taxon>
        <taxon>Actinomycetota</taxon>
        <taxon>Actinomycetes</taxon>
        <taxon>Micromonosporales</taxon>
        <taxon>Micromonosporaceae</taxon>
        <taxon>Paractinoplanes</taxon>
    </lineage>
</organism>
<dbReference type="SUPFAM" id="SSF55729">
    <property type="entry name" value="Acyl-CoA N-acyltransferases (Nat)"/>
    <property type="match status" value="1"/>
</dbReference>
<proteinExistence type="predicted"/>
<evidence type="ECO:0000313" key="3">
    <source>
        <dbReference type="Proteomes" id="UP000609879"/>
    </source>
</evidence>
<evidence type="ECO:0000313" key="2">
    <source>
        <dbReference type="EMBL" id="GID78395.1"/>
    </source>
</evidence>
<comment type="caution">
    <text evidence="2">The sequence shown here is derived from an EMBL/GenBank/DDBJ whole genome shotgun (WGS) entry which is preliminary data.</text>
</comment>
<protein>
    <submittedName>
        <fullName evidence="2">N-acetyltransferase</fullName>
    </submittedName>
</protein>
<name>A0ABQ3YEG3_9ACTN</name>
<dbReference type="Pfam" id="PF00583">
    <property type="entry name" value="Acetyltransf_1"/>
    <property type="match status" value="1"/>
</dbReference>
<dbReference type="Proteomes" id="UP000609879">
    <property type="component" value="Unassembled WGS sequence"/>
</dbReference>